<comment type="subcellular location">
    <subcellularLocation>
        <location evidence="3">Endoplasmic reticulum membrane</location>
        <topology evidence="3">Peripheral membrane protein</topology>
    </subcellularLocation>
    <subcellularLocation>
        <location evidence="2">Microsome membrane</location>
        <topology evidence="2">Peripheral membrane protein</topology>
    </subcellularLocation>
</comment>
<keyword evidence="10 13" id="KW-0408">Iron</keyword>
<dbReference type="GO" id="GO:0005789">
    <property type="term" value="C:endoplasmic reticulum membrane"/>
    <property type="evidence" value="ECO:0007669"/>
    <property type="project" value="UniProtKB-SubCell"/>
</dbReference>
<reference evidence="15 16" key="1">
    <citation type="submission" date="2024-04" db="EMBL/GenBank/DDBJ databases">
        <authorList>
            <person name="Rising A."/>
            <person name="Reimegard J."/>
            <person name="Sonavane S."/>
            <person name="Akerstrom W."/>
            <person name="Nylinder S."/>
            <person name="Hedman E."/>
            <person name="Kallberg Y."/>
        </authorList>
    </citation>
    <scope>NUCLEOTIDE SEQUENCE [LARGE SCALE GENOMIC DNA]</scope>
</reference>
<comment type="similarity">
    <text evidence="4 14">Belongs to the cytochrome P450 family.</text>
</comment>
<keyword evidence="7" id="KW-0256">Endoplasmic reticulum</keyword>
<evidence type="ECO:0000313" key="16">
    <source>
        <dbReference type="Proteomes" id="UP001497382"/>
    </source>
</evidence>
<dbReference type="PANTHER" id="PTHR24292:SF54">
    <property type="entry name" value="CYP9F3-RELATED"/>
    <property type="match status" value="1"/>
</dbReference>
<dbReference type="Gene3D" id="1.10.630.10">
    <property type="entry name" value="Cytochrome P450"/>
    <property type="match status" value="1"/>
</dbReference>
<keyword evidence="16" id="KW-1185">Reference proteome</keyword>
<keyword evidence="8" id="KW-0492">Microsome</keyword>
<gene>
    <name evidence="15" type="ORF">LARSCL_LOCUS16653</name>
</gene>
<dbReference type="InterPro" id="IPR036396">
    <property type="entry name" value="Cyt_P450_sf"/>
</dbReference>
<dbReference type="PRINTS" id="PR00385">
    <property type="entry name" value="P450"/>
</dbReference>
<dbReference type="InterPro" id="IPR002401">
    <property type="entry name" value="Cyt_P450_E_grp-I"/>
</dbReference>
<evidence type="ECO:0000256" key="14">
    <source>
        <dbReference type="RuleBase" id="RU000461"/>
    </source>
</evidence>
<dbReference type="GO" id="GO:0016705">
    <property type="term" value="F:oxidoreductase activity, acting on paired donors, with incorporation or reduction of molecular oxygen"/>
    <property type="evidence" value="ECO:0007669"/>
    <property type="project" value="InterPro"/>
</dbReference>
<dbReference type="InterPro" id="IPR001128">
    <property type="entry name" value="Cyt_P450"/>
</dbReference>
<keyword evidence="5 13" id="KW-0349">Heme</keyword>
<dbReference type="GO" id="GO:0004497">
    <property type="term" value="F:monooxygenase activity"/>
    <property type="evidence" value="ECO:0007669"/>
    <property type="project" value="UniProtKB-KW"/>
</dbReference>
<evidence type="ECO:0000256" key="1">
    <source>
        <dbReference type="ARBA" id="ARBA00001971"/>
    </source>
</evidence>
<evidence type="ECO:0000256" key="13">
    <source>
        <dbReference type="PIRSR" id="PIRSR602401-1"/>
    </source>
</evidence>
<evidence type="ECO:0000256" key="6">
    <source>
        <dbReference type="ARBA" id="ARBA00022723"/>
    </source>
</evidence>
<dbReference type="SUPFAM" id="SSF48264">
    <property type="entry name" value="Cytochrome P450"/>
    <property type="match status" value="1"/>
</dbReference>
<dbReference type="InterPro" id="IPR050476">
    <property type="entry name" value="Insect_CytP450_Detox"/>
</dbReference>
<evidence type="ECO:0000256" key="10">
    <source>
        <dbReference type="ARBA" id="ARBA00023004"/>
    </source>
</evidence>
<evidence type="ECO:0000256" key="7">
    <source>
        <dbReference type="ARBA" id="ARBA00022824"/>
    </source>
</evidence>
<keyword evidence="9 14" id="KW-0560">Oxidoreductase</keyword>
<sequence>MQNLFMALSLWMSLPVLLSQLNWILIMIQKINLFELPKKHFQRTSDSSLSFSVLFPKLAKLFKVPILSPKPLEFFKNVILQIMDKRKSTGQTRNDFLQLLMATIKENAEQLKVESWNEKIDVMSDYGQDESTSEISKFTSNKYLTLNAAVANSISFFTAGFDTIASTLSFATYLLAVHPEIQEKTYEEVRQVLQKTEGELTYEAIQEMKYLDNVLSETLRLFPVIPRLERVTETDCKLGDTGIVVPKGMVIVIPTYALHQDPKLFPDPQKFDPDRFLPEERAKRDPYAYLPFGDGPRHCIGMRFALIEVKTCLVHVIAHFKMHRCPETKVPLKFCLGPGLLIPKDITLRFEERTDKIPLK</sequence>
<accession>A0AAV2B3N5</accession>
<protein>
    <recommendedName>
        <fullName evidence="17">Cytochrome P450</fullName>
    </recommendedName>
</protein>
<dbReference type="EMBL" id="CAXIEN010000268">
    <property type="protein sequence ID" value="CAL1290712.1"/>
    <property type="molecule type" value="Genomic_DNA"/>
</dbReference>
<evidence type="ECO:0000256" key="12">
    <source>
        <dbReference type="ARBA" id="ARBA00023136"/>
    </source>
</evidence>
<comment type="cofactor">
    <cofactor evidence="1 13">
        <name>heme</name>
        <dbReference type="ChEBI" id="CHEBI:30413"/>
    </cofactor>
</comment>
<dbReference type="CDD" id="cd11056">
    <property type="entry name" value="CYP6-like"/>
    <property type="match status" value="1"/>
</dbReference>
<evidence type="ECO:0000256" key="5">
    <source>
        <dbReference type="ARBA" id="ARBA00022617"/>
    </source>
</evidence>
<dbReference type="PROSITE" id="PS00086">
    <property type="entry name" value="CYTOCHROME_P450"/>
    <property type="match status" value="1"/>
</dbReference>
<evidence type="ECO:0000256" key="2">
    <source>
        <dbReference type="ARBA" id="ARBA00004174"/>
    </source>
</evidence>
<dbReference type="Pfam" id="PF00067">
    <property type="entry name" value="p450"/>
    <property type="match status" value="1"/>
</dbReference>
<evidence type="ECO:0000256" key="4">
    <source>
        <dbReference type="ARBA" id="ARBA00010617"/>
    </source>
</evidence>
<organism evidence="15 16">
    <name type="scientific">Larinioides sclopetarius</name>
    <dbReference type="NCBI Taxonomy" id="280406"/>
    <lineage>
        <taxon>Eukaryota</taxon>
        <taxon>Metazoa</taxon>
        <taxon>Ecdysozoa</taxon>
        <taxon>Arthropoda</taxon>
        <taxon>Chelicerata</taxon>
        <taxon>Arachnida</taxon>
        <taxon>Araneae</taxon>
        <taxon>Araneomorphae</taxon>
        <taxon>Entelegynae</taxon>
        <taxon>Araneoidea</taxon>
        <taxon>Araneidae</taxon>
        <taxon>Larinioides</taxon>
    </lineage>
</organism>
<name>A0AAV2B3N5_9ARAC</name>
<dbReference type="FunFam" id="1.10.630.10:FF:000182">
    <property type="entry name" value="Cytochrome P450 3A4"/>
    <property type="match status" value="1"/>
</dbReference>
<dbReference type="GO" id="GO:0020037">
    <property type="term" value="F:heme binding"/>
    <property type="evidence" value="ECO:0007669"/>
    <property type="project" value="InterPro"/>
</dbReference>
<dbReference type="PRINTS" id="PR00463">
    <property type="entry name" value="EP450I"/>
</dbReference>
<proteinExistence type="inferred from homology"/>
<dbReference type="PANTHER" id="PTHR24292">
    <property type="entry name" value="CYTOCHROME P450"/>
    <property type="match status" value="1"/>
</dbReference>
<keyword evidence="6 13" id="KW-0479">Metal-binding</keyword>
<dbReference type="GO" id="GO:0005506">
    <property type="term" value="F:iron ion binding"/>
    <property type="evidence" value="ECO:0007669"/>
    <property type="project" value="InterPro"/>
</dbReference>
<comment type="caution">
    <text evidence="15">The sequence shown here is derived from an EMBL/GenBank/DDBJ whole genome shotgun (WGS) entry which is preliminary data.</text>
</comment>
<dbReference type="InterPro" id="IPR017972">
    <property type="entry name" value="Cyt_P450_CS"/>
</dbReference>
<keyword evidence="11 14" id="KW-0503">Monooxygenase</keyword>
<evidence type="ECO:0008006" key="17">
    <source>
        <dbReference type="Google" id="ProtNLM"/>
    </source>
</evidence>
<evidence type="ECO:0000313" key="15">
    <source>
        <dbReference type="EMBL" id="CAL1290712.1"/>
    </source>
</evidence>
<evidence type="ECO:0000256" key="8">
    <source>
        <dbReference type="ARBA" id="ARBA00022848"/>
    </source>
</evidence>
<evidence type="ECO:0000256" key="9">
    <source>
        <dbReference type="ARBA" id="ARBA00023002"/>
    </source>
</evidence>
<feature type="binding site" description="axial binding residue" evidence="13">
    <location>
        <position position="299"/>
    </location>
    <ligand>
        <name>heme</name>
        <dbReference type="ChEBI" id="CHEBI:30413"/>
    </ligand>
    <ligandPart>
        <name>Fe</name>
        <dbReference type="ChEBI" id="CHEBI:18248"/>
    </ligandPart>
</feature>
<dbReference type="Proteomes" id="UP001497382">
    <property type="component" value="Unassembled WGS sequence"/>
</dbReference>
<evidence type="ECO:0000256" key="3">
    <source>
        <dbReference type="ARBA" id="ARBA00004406"/>
    </source>
</evidence>
<evidence type="ECO:0000256" key="11">
    <source>
        <dbReference type="ARBA" id="ARBA00023033"/>
    </source>
</evidence>
<dbReference type="AlphaFoldDB" id="A0AAV2B3N5"/>
<keyword evidence="12" id="KW-0472">Membrane</keyword>